<dbReference type="EMBL" id="PKGY01000001">
    <property type="protein sequence ID" value="PKZ23317.1"/>
    <property type="molecule type" value="Genomic_DNA"/>
</dbReference>
<dbReference type="KEGG" id="asan:AWM72_07905"/>
<evidence type="ECO:0000313" key="5">
    <source>
        <dbReference type="Proteomes" id="UP000069912"/>
    </source>
</evidence>
<dbReference type="InterPro" id="IPR012902">
    <property type="entry name" value="N_methyl_site"/>
</dbReference>
<gene>
    <name evidence="3" type="ORF">AWM72_07905</name>
    <name evidence="4" type="ORF">CYJ28_01845</name>
</gene>
<reference evidence="5" key="2">
    <citation type="submission" date="2016-01" db="EMBL/GenBank/DDBJ databases">
        <title>Six Aerococcus type strain genome sequencing and assembly using PacBio and Illumina Hiseq.</title>
        <authorList>
            <person name="Carkaci D."/>
            <person name="Dargis R."/>
            <person name="Nielsen X.C."/>
            <person name="Skovgaard O."/>
            <person name="Fuursted K."/>
            <person name="Christensen J.J."/>
        </authorList>
    </citation>
    <scope>NUCLEOTIDE SEQUENCE [LARGE SCALE GENOMIC DNA]</scope>
    <source>
        <strain evidence="5">CCUG43001</strain>
    </source>
</reference>
<dbReference type="OrthoDB" id="2135428at2"/>
<dbReference type="RefSeq" id="WP_067975950.1">
    <property type="nucleotide sequence ID" value="NZ_CAJHKM010000002.1"/>
</dbReference>
<protein>
    <submittedName>
        <fullName evidence="4">Prepilin-type N-terminal cleavage/methylation domain-containing protein</fullName>
    </submittedName>
</protein>
<dbReference type="GO" id="GO:0009986">
    <property type="term" value="C:cell surface"/>
    <property type="evidence" value="ECO:0007669"/>
    <property type="project" value="UniProtKB-SubCell"/>
</dbReference>
<dbReference type="Proteomes" id="UP000069912">
    <property type="component" value="Chromosome"/>
</dbReference>
<organism evidence="3 5">
    <name type="scientific">Aerococcus sanguinicola</name>
    <dbReference type="NCBI Taxonomy" id="119206"/>
    <lineage>
        <taxon>Bacteria</taxon>
        <taxon>Bacillati</taxon>
        <taxon>Bacillota</taxon>
        <taxon>Bacilli</taxon>
        <taxon>Lactobacillales</taxon>
        <taxon>Aerococcaceae</taxon>
        <taxon>Aerococcus</taxon>
    </lineage>
</organism>
<dbReference type="Proteomes" id="UP000234239">
    <property type="component" value="Unassembled WGS sequence"/>
</dbReference>
<reference evidence="4 6" key="3">
    <citation type="submission" date="2017-12" db="EMBL/GenBank/DDBJ databases">
        <title>Phylogenetic diversity of female urinary microbiome.</title>
        <authorList>
            <person name="Thomas-White K."/>
            <person name="Wolfe A.J."/>
        </authorList>
    </citation>
    <scope>NUCLEOTIDE SEQUENCE [LARGE SCALE GENOMIC DNA]</scope>
    <source>
        <strain evidence="4 6">UMB0139</strain>
    </source>
</reference>
<keyword evidence="2" id="KW-0178">Competence</keyword>
<evidence type="ECO:0000256" key="1">
    <source>
        <dbReference type="ARBA" id="ARBA00004241"/>
    </source>
</evidence>
<sequence length="144" mass="16628">MKSSARPGFTLLEMALTLLVVAAISLATWKGFRLISLEFHARNQIQSVMAYYDRCYKRAYLNGERFFMVAISQQVNFYQDSTQSQPIKSFQLDDGLKLNRPSYLILNGYQTQLPPSSLYFKHPEGHIRVTIQMGGSQYVIREYD</sequence>
<evidence type="ECO:0000313" key="3">
    <source>
        <dbReference type="EMBL" id="AMB94683.1"/>
    </source>
</evidence>
<evidence type="ECO:0000313" key="6">
    <source>
        <dbReference type="Proteomes" id="UP000234239"/>
    </source>
</evidence>
<reference evidence="3 5" key="1">
    <citation type="journal article" date="2016" name="Genome Announc.">
        <title>Complete Genome Sequences of Aerococcus christensenii CCUG 28831T, Aerococcus sanguinicola CCUG 43001T, Aerococcus urinae CCUG 36881T, Aerococcus urinaeequi CCUG 28094T, Aerococcus urinaehominis CCUG 42038 BT, and Aerococcus viridans CCUG 4311T.</title>
        <authorList>
            <person name="Carkaci D."/>
            <person name="Dargis R."/>
            <person name="Nielsen X.C."/>
            <person name="Skovgaard O."/>
            <person name="Fuursted K."/>
            <person name="Christensen J.J."/>
        </authorList>
    </citation>
    <scope>NUCLEOTIDE SEQUENCE [LARGE SCALE GENOMIC DNA]</scope>
    <source>
        <strain evidence="3 5">CCUG43001</strain>
    </source>
</reference>
<dbReference type="GeneID" id="92903989"/>
<name>A0A0X8FC92_9LACT</name>
<evidence type="ECO:0000313" key="4">
    <source>
        <dbReference type="EMBL" id="PKZ23317.1"/>
    </source>
</evidence>
<proteinExistence type="predicted"/>
<evidence type="ECO:0000256" key="2">
    <source>
        <dbReference type="ARBA" id="ARBA00023287"/>
    </source>
</evidence>
<dbReference type="NCBIfam" id="TIGR02532">
    <property type="entry name" value="IV_pilin_GFxxxE"/>
    <property type="match status" value="1"/>
</dbReference>
<accession>A0A0X8FC92</accession>
<keyword evidence="5" id="KW-1185">Reference proteome</keyword>
<comment type="subcellular location">
    <subcellularLocation>
        <location evidence="1">Cell surface</location>
    </subcellularLocation>
</comment>
<dbReference type="GO" id="GO:0030420">
    <property type="term" value="P:establishment of competence for transformation"/>
    <property type="evidence" value="ECO:0007669"/>
    <property type="project" value="UniProtKB-KW"/>
</dbReference>
<dbReference type="AlphaFoldDB" id="A0A0X8FC92"/>
<dbReference type="EMBL" id="CP014160">
    <property type="protein sequence ID" value="AMB94683.1"/>
    <property type="molecule type" value="Genomic_DNA"/>
</dbReference>